<keyword evidence="3" id="KW-1185">Reference proteome</keyword>
<dbReference type="RefSeq" id="WP_375557267.1">
    <property type="nucleotide sequence ID" value="NZ_JBBVGT010000002.1"/>
</dbReference>
<dbReference type="Proteomes" id="UP001580928">
    <property type="component" value="Unassembled WGS sequence"/>
</dbReference>
<name>A0ABV5CDV2_9SPHI</name>
<dbReference type="InterPro" id="IPR043729">
    <property type="entry name" value="DUF5672"/>
</dbReference>
<evidence type="ECO:0000313" key="2">
    <source>
        <dbReference type="EMBL" id="MFB5945733.1"/>
    </source>
</evidence>
<evidence type="ECO:0000259" key="1">
    <source>
        <dbReference type="Pfam" id="PF18922"/>
    </source>
</evidence>
<dbReference type="Pfam" id="PF18922">
    <property type="entry name" value="DUF5672"/>
    <property type="match status" value="1"/>
</dbReference>
<dbReference type="EMBL" id="JBBVGT010000002">
    <property type="protein sequence ID" value="MFB5945733.1"/>
    <property type="molecule type" value="Genomic_DNA"/>
</dbReference>
<proteinExistence type="predicted"/>
<organism evidence="2 3">
    <name type="scientific">Albibacterium profundi</name>
    <dbReference type="NCBI Taxonomy" id="3134906"/>
    <lineage>
        <taxon>Bacteria</taxon>
        <taxon>Pseudomonadati</taxon>
        <taxon>Bacteroidota</taxon>
        <taxon>Sphingobacteriia</taxon>
        <taxon>Sphingobacteriales</taxon>
        <taxon>Sphingobacteriaceae</taxon>
        <taxon>Albibacterium</taxon>
    </lineage>
</organism>
<reference evidence="2 3" key="1">
    <citation type="submission" date="2024-04" db="EMBL/GenBank/DDBJ databases">
        <title>Albibacterium profundi sp. nov., isolated from sediment of the Challenger Deep of Mariana Trench.</title>
        <authorList>
            <person name="Wang Y."/>
        </authorList>
    </citation>
    <scope>NUCLEOTIDE SEQUENCE [LARGE SCALE GENOMIC DNA]</scope>
    <source>
        <strain evidence="2 3">RHL897</strain>
    </source>
</reference>
<comment type="caution">
    <text evidence="2">The sequence shown here is derived from an EMBL/GenBank/DDBJ whole genome shotgun (WGS) entry which is preliminary data.</text>
</comment>
<gene>
    <name evidence="2" type="ORF">WKR92_07795</name>
</gene>
<evidence type="ECO:0000313" key="3">
    <source>
        <dbReference type="Proteomes" id="UP001580928"/>
    </source>
</evidence>
<sequence length="234" mass="27593">MTTAAVAIPIYKSQPTRAEQRSFQQCIQILGTHPICLVTPHQLDSTIYKQLAGRPLKVITFDHRFFESVKGYSELLLHRHFYSKFTDYNYILIYQLDAWVFRDELLDWCQQGFDYIGAPWLEAPPATTKKPFINLGPLLKNKVGNGGVSLRNVQSHLRWAPWLSFVFKFFPKNEDMLWSLLVPFKKPKPIHALRFAFEMEPSRSYQLIEQTLPFTCHAWEKYEPQFWEKFIQSE</sequence>
<accession>A0ABV5CDV2</accession>
<feature type="domain" description="DUF5672" evidence="1">
    <location>
        <begin position="56"/>
        <end position="217"/>
    </location>
</feature>
<protein>
    <submittedName>
        <fullName evidence="2">DUF5672 family protein</fullName>
    </submittedName>
</protein>